<name>A0A918PZ80_9BACT</name>
<dbReference type="InterPro" id="IPR015883">
    <property type="entry name" value="Glyco_hydro_20_cat"/>
</dbReference>
<feature type="active site" description="Proton donor" evidence="6">
    <location>
        <position position="291"/>
    </location>
</feature>
<dbReference type="AlphaFoldDB" id="A0A918PZ80"/>
<dbReference type="Pfam" id="PF02838">
    <property type="entry name" value="Glyco_hydro_20b"/>
    <property type="match status" value="1"/>
</dbReference>
<evidence type="ECO:0000256" key="4">
    <source>
        <dbReference type="ARBA" id="ARBA00022801"/>
    </source>
</evidence>
<evidence type="ECO:0000256" key="2">
    <source>
        <dbReference type="ARBA" id="ARBA00006285"/>
    </source>
</evidence>
<protein>
    <recommendedName>
        <fullName evidence="3">beta-N-acetylhexosaminidase</fullName>
        <ecNumber evidence="3">3.2.1.52</ecNumber>
    </recommendedName>
</protein>
<reference evidence="9" key="2">
    <citation type="submission" date="2020-09" db="EMBL/GenBank/DDBJ databases">
        <authorList>
            <person name="Sun Q."/>
            <person name="Kim S."/>
        </authorList>
    </citation>
    <scope>NUCLEOTIDE SEQUENCE</scope>
    <source>
        <strain evidence="9">KCTC 12368</strain>
    </source>
</reference>
<dbReference type="SUPFAM" id="SSF51445">
    <property type="entry name" value="(Trans)glycosidases"/>
    <property type="match status" value="1"/>
</dbReference>
<dbReference type="Pfam" id="PF00728">
    <property type="entry name" value="Glyco_hydro_20"/>
    <property type="match status" value="1"/>
</dbReference>
<dbReference type="GO" id="GO:0005975">
    <property type="term" value="P:carbohydrate metabolic process"/>
    <property type="evidence" value="ECO:0007669"/>
    <property type="project" value="InterPro"/>
</dbReference>
<dbReference type="CDD" id="cd06563">
    <property type="entry name" value="GH20_chitobiase-like"/>
    <property type="match status" value="1"/>
</dbReference>
<dbReference type="PIRSF" id="PIRSF001093">
    <property type="entry name" value="B-hxosamndse_ab_euk"/>
    <property type="match status" value="1"/>
</dbReference>
<dbReference type="PANTHER" id="PTHR22600">
    <property type="entry name" value="BETA-HEXOSAMINIDASE"/>
    <property type="match status" value="1"/>
</dbReference>
<evidence type="ECO:0000256" key="5">
    <source>
        <dbReference type="ARBA" id="ARBA00023295"/>
    </source>
</evidence>
<sequence>MAIAQIQPQIIPFPASFELNNGTFSLTDASTIFTTDEALTDELYYFQTELLRRKGMTISRGKDSQSDILLQLDPNQTEGYSLQIQPNQIIISAAKEEGIFHGLISVLQLAEASAVEEGKINILCWTLQDAALFGWRGYMLDESRHFFGKETVKKLLDWMAFYKLNTFHWHLTDAPGWRIEIKEYPRLALVGGIGNQSNPNLDSEYYSQEDIKEIVRYAAERKITIIPEIDMPGHATAANMAYPEYSGGGSEKYPEFTFHPAKEGTYQYLTTILKEVNSLFTSGMIHLGGDEVSFGNEGWKSDPEVKSLMQRESLPNLKAVENYFMQRMADSLFAMNSTLLAWDEMADAGLPSDKTLLMWWRHDQPKQLQLVLDNNIPTILCPRIPLYFDFVQQEQDQYGRKWAGAFSPLEQVYAFSMEKLGIAKSQQHLIKGLQANLWTETVHNEERLDYLTFPRIAAMAEAAWTAVPQRNYEEFLIRLSGHTLLYERADLYYFDPKDPASTPEPVFKP</sequence>
<dbReference type="EMBL" id="BMWX01000003">
    <property type="protein sequence ID" value="GGZ27951.1"/>
    <property type="molecule type" value="Genomic_DNA"/>
</dbReference>
<dbReference type="RefSeq" id="WP_018472983.1">
    <property type="nucleotide sequence ID" value="NZ_BMWX01000003.1"/>
</dbReference>
<dbReference type="PRINTS" id="PR00738">
    <property type="entry name" value="GLHYDRLASE20"/>
</dbReference>
<evidence type="ECO:0000259" key="8">
    <source>
        <dbReference type="Pfam" id="PF02838"/>
    </source>
</evidence>
<evidence type="ECO:0000256" key="3">
    <source>
        <dbReference type="ARBA" id="ARBA00012663"/>
    </source>
</evidence>
<dbReference type="Gene3D" id="3.30.379.10">
    <property type="entry name" value="Chitobiase/beta-hexosaminidase domain 2-like"/>
    <property type="match status" value="1"/>
</dbReference>
<gene>
    <name evidence="9" type="ORF">GCM10007049_21050</name>
</gene>
<dbReference type="InterPro" id="IPR017853">
    <property type="entry name" value="GH"/>
</dbReference>
<dbReference type="InterPro" id="IPR025705">
    <property type="entry name" value="Beta_hexosaminidase_sua/sub"/>
</dbReference>
<dbReference type="SUPFAM" id="SSF55545">
    <property type="entry name" value="beta-N-acetylhexosaminidase-like domain"/>
    <property type="match status" value="1"/>
</dbReference>
<dbReference type="EC" id="3.2.1.52" evidence="3"/>
<dbReference type="GO" id="GO:0016020">
    <property type="term" value="C:membrane"/>
    <property type="evidence" value="ECO:0007669"/>
    <property type="project" value="TreeGrafter"/>
</dbReference>
<dbReference type="GO" id="GO:0004563">
    <property type="term" value="F:beta-N-acetylhexosaminidase activity"/>
    <property type="evidence" value="ECO:0007669"/>
    <property type="project" value="UniProtKB-EC"/>
</dbReference>
<comment type="caution">
    <text evidence="9">The sequence shown here is derived from an EMBL/GenBank/DDBJ whole genome shotgun (WGS) entry which is preliminary data.</text>
</comment>
<comment type="catalytic activity">
    <reaction evidence="1">
        <text>Hydrolysis of terminal non-reducing N-acetyl-D-hexosamine residues in N-acetyl-beta-D-hexosaminides.</text>
        <dbReference type="EC" id="3.2.1.52"/>
    </reaction>
</comment>
<feature type="domain" description="Glycoside hydrolase family 20 catalytic" evidence="7">
    <location>
        <begin position="133"/>
        <end position="466"/>
    </location>
</feature>
<dbReference type="Proteomes" id="UP000619457">
    <property type="component" value="Unassembled WGS sequence"/>
</dbReference>
<feature type="domain" description="Beta-hexosaminidase bacterial type N-terminal" evidence="8">
    <location>
        <begin position="7"/>
        <end position="119"/>
    </location>
</feature>
<keyword evidence="10" id="KW-1185">Reference proteome</keyword>
<dbReference type="InterPro" id="IPR029018">
    <property type="entry name" value="Hex-like_dom2"/>
</dbReference>
<accession>A0A918PZ80</accession>
<evidence type="ECO:0000313" key="10">
    <source>
        <dbReference type="Proteomes" id="UP000619457"/>
    </source>
</evidence>
<organism evidence="9 10">
    <name type="scientific">Echinicola pacifica</name>
    <dbReference type="NCBI Taxonomy" id="346377"/>
    <lineage>
        <taxon>Bacteria</taxon>
        <taxon>Pseudomonadati</taxon>
        <taxon>Bacteroidota</taxon>
        <taxon>Cytophagia</taxon>
        <taxon>Cytophagales</taxon>
        <taxon>Cyclobacteriaceae</taxon>
        <taxon>Echinicola</taxon>
    </lineage>
</organism>
<reference evidence="9" key="1">
    <citation type="journal article" date="2014" name="Int. J. Syst. Evol. Microbiol.">
        <title>Complete genome sequence of Corynebacterium casei LMG S-19264T (=DSM 44701T), isolated from a smear-ripened cheese.</title>
        <authorList>
            <consortium name="US DOE Joint Genome Institute (JGI-PGF)"/>
            <person name="Walter F."/>
            <person name="Albersmeier A."/>
            <person name="Kalinowski J."/>
            <person name="Ruckert C."/>
        </authorList>
    </citation>
    <scope>NUCLEOTIDE SEQUENCE</scope>
    <source>
        <strain evidence="9">KCTC 12368</strain>
    </source>
</reference>
<evidence type="ECO:0000256" key="1">
    <source>
        <dbReference type="ARBA" id="ARBA00001231"/>
    </source>
</evidence>
<evidence type="ECO:0000313" key="9">
    <source>
        <dbReference type="EMBL" id="GGZ27951.1"/>
    </source>
</evidence>
<keyword evidence="5" id="KW-0326">Glycosidase</keyword>
<dbReference type="PANTHER" id="PTHR22600:SF57">
    <property type="entry name" value="BETA-N-ACETYLHEXOSAMINIDASE"/>
    <property type="match status" value="1"/>
</dbReference>
<dbReference type="InterPro" id="IPR015882">
    <property type="entry name" value="HEX_bac_N"/>
</dbReference>
<keyword evidence="4" id="KW-0378">Hydrolase</keyword>
<comment type="similarity">
    <text evidence="2">Belongs to the glycosyl hydrolase 20 family.</text>
</comment>
<evidence type="ECO:0000256" key="6">
    <source>
        <dbReference type="PIRSR" id="PIRSR625705-1"/>
    </source>
</evidence>
<evidence type="ECO:0000259" key="7">
    <source>
        <dbReference type="Pfam" id="PF00728"/>
    </source>
</evidence>
<dbReference type="Gene3D" id="3.20.20.80">
    <property type="entry name" value="Glycosidases"/>
    <property type="match status" value="1"/>
</dbReference>
<dbReference type="GO" id="GO:0030203">
    <property type="term" value="P:glycosaminoglycan metabolic process"/>
    <property type="evidence" value="ECO:0007669"/>
    <property type="project" value="TreeGrafter"/>
</dbReference>
<proteinExistence type="inferred from homology"/>